<name>A0A0P1EUG1_9RHOB</name>
<evidence type="ECO:0000313" key="2">
    <source>
        <dbReference type="EMBL" id="CUH54230.1"/>
    </source>
</evidence>
<gene>
    <name evidence="2" type="ORF">SHM7688_03700</name>
</gene>
<dbReference type="Proteomes" id="UP000054823">
    <property type="component" value="Unassembled WGS sequence"/>
</dbReference>
<keyword evidence="1" id="KW-0472">Membrane</keyword>
<keyword evidence="1" id="KW-1133">Transmembrane helix</keyword>
<accession>A0A0P1EUG1</accession>
<evidence type="ECO:0000256" key="1">
    <source>
        <dbReference type="SAM" id="Phobius"/>
    </source>
</evidence>
<dbReference type="AlphaFoldDB" id="A0A0P1EUG1"/>
<dbReference type="EMBL" id="CYPW01000040">
    <property type="protein sequence ID" value="CUH54230.1"/>
    <property type="molecule type" value="Genomic_DNA"/>
</dbReference>
<keyword evidence="3" id="KW-1185">Reference proteome</keyword>
<keyword evidence="1" id="KW-0812">Transmembrane</keyword>
<organism evidence="2 3">
    <name type="scientific">Shimia marina</name>
    <dbReference type="NCBI Taxonomy" id="321267"/>
    <lineage>
        <taxon>Bacteria</taxon>
        <taxon>Pseudomonadati</taxon>
        <taxon>Pseudomonadota</taxon>
        <taxon>Alphaproteobacteria</taxon>
        <taxon>Rhodobacterales</taxon>
        <taxon>Roseobacteraceae</taxon>
    </lineage>
</organism>
<feature type="transmembrane region" description="Helical" evidence="1">
    <location>
        <begin position="12"/>
        <end position="32"/>
    </location>
</feature>
<protein>
    <submittedName>
        <fullName evidence="2">Uncharacterized protein</fullName>
    </submittedName>
</protein>
<sequence length="34" mass="3671">MSEDPKDPRMSGMVATVALIVMFAFVGLMIWIGG</sequence>
<proteinExistence type="predicted"/>
<evidence type="ECO:0000313" key="3">
    <source>
        <dbReference type="Proteomes" id="UP000054823"/>
    </source>
</evidence>
<reference evidence="2 3" key="1">
    <citation type="submission" date="2015-09" db="EMBL/GenBank/DDBJ databases">
        <authorList>
            <consortium name="Swine Surveillance"/>
        </authorList>
    </citation>
    <scope>NUCLEOTIDE SEQUENCE [LARGE SCALE GENOMIC DNA]</scope>
    <source>
        <strain evidence="2 3">CECT 7688</strain>
    </source>
</reference>